<keyword evidence="3" id="KW-1185">Reference proteome</keyword>
<sequence>MEEVYLTKPSLAFEKEILTYRDEFHNPDDHVPGSNMLEHFNTVEAWLNNIELSVSYAMLPDKKYVPSYAYILVKKSNNKILGMSNLRPELNDYLLNFAGNIGYSIAPSKRRKDYGKVLLKKTLLEAKKMGLDRVLLTCDEGNIASEKNIINNNGIFENKVYDEDDKYKGYVKRFWIALI</sequence>
<dbReference type="EMBL" id="JXJW01000001">
    <property type="protein sequence ID" value="PCS08944.1"/>
    <property type="molecule type" value="Genomic_DNA"/>
</dbReference>
<gene>
    <name evidence="2" type="ORF">RU86_GL000180</name>
</gene>
<name>A0A2A5S653_9LACT</name>
<dbReference type="RefSeq" id="WP_096813600.1">
    <property type="nucleotide sequence ID" value="NZ_JXJW01000001.1"/>
</dbReference>
<dbReference type="AlphaFoldDB" id="A0A2A5S653"/>
<feature type="domain" description="N-acetyltransferase" evidence="1">
    <location>
        <begin position="18"/>
        <end position="177"/>
    </location>
</feature>
<dbReference type="InterPro" id="IPR016181">
    <property type="entry name" value="Acyl_CoA_acyltransferase"/>
</dbReference>
<dbReference type="PANTHER" id="PTHR39173:SF1">
    <property type="entry name" value="ACETYLTRANSFERASE"/>
    <property type="match status" value="1"/>
</dbReference>
<dbReference type="PROSITE" id="PS51186">
    <property type="entry name" value="GNAT"/>
    <property type="match status" value="1"/>
</dbReference>
<dbReference type="GO" id="GO:0016747">
    <property type="term" value="F:acyltransferase activity, transferring groups other than amino-acyl groups"/>
    <property type="evidence" value="ECO:0007669"/>
    <property type="project" value="InterPro"/>
</dbReference>
<reference evidence="2 3" key="1">
    <citation type="submission" date="2014-12" db="EMBL/GenBank/DDBJ databases">
        <title>Draft genome sequences of 10 type strains of Lactococcus.</title>
        <authorList>
            <person name="Sun Z."/>
            <person name="Zhong Z."/>
            <person name="Liu W."/>
            <person name="Zhang W."/>
            <person name="Zhang H."/>
        </authorList>
    </citation>
    <scope>NUCLEOTIDE SEQUENCE [LARGE SCALE GENOMIC DNA]</scope>
    <source>
        <strain evidence="2 3">DSM 6634</strain>
    </source>
</reference>
<dbReference type="Gene3D" id="3.40.630.30">
    <property type="match status" value="1"/>
</dbReference>
<comment type="caution">
    <text evidence="2">The sequence shown here is derived from an EMBL/GenBank/DDBJ whole genome shotgun (WGS) entry which is preliminary data.</text>
</comment>
<evidence type="ECO:0000313" key="3">
    <source>
        <dbReference type="Proteomes" id="UP000218282"/>
    </source>
</evidence>
<dbReference type="Proteomes" id="UP000218282">
    <property type="component" value="Unassembled WGS sequence"/>
</dbReference>
<dbReference type="Pfam" id="PF00583">
    <property type="entry name" value="Acetyltransf_1"/>
    <property type="match status" value="1"/>
</dbReference>
<dbReference type="PANTHER" id="PTHR39173">
    <property type="entry name" value="ACETYLTRANSFERASE"/>
    <property type="match status" value="1"/>
</dbReference>
<evidence type="ECO:0000313" key="2">
    <source>
        <dbReference type="EMBL" id="PCS08944.1"/>
    </source>
</evidence>
<dbReference type="CDD" id="cd04301">
    <property type="entry name" value="NAT_SF"/>
    <property type="match status" value="1"/>
</dbReference>
<organism evidence="2 3">
    <name type="scientific">Pseudolactococcus piscium</name>
    <dbReference type="NCBI Taxonomy" id="1364"/>
    <lineage>
        <taxon>Bacteria</taxon>
        <taxon>Bacillati</taxon>
        <taxon>Bacillota</taxon>
        <taxon>Bacilli</taxon>
        <taxon>Lactobacillales</taxon>
        <taxon>Streptococcaceae</taxon>
        <taxon>Pseudolactococcus</taxon>
    </lineage>
</organism>
<protein>
    <recommendedName>
        <fullName evidence="1">N-acetyltransferase domain-containing protein</fullName>
    </recommendedName>
</protein>
<proteinExistence type="predicted"/>
<dbReference type="InterPro" id="IPR000182">
    <property type="entry name" value="GNAT_dom"/>
</dbReference>
<dbReference type="SUPFAM" id="SSF55729">
    <property type="entry name" value="Acyl-CoA N-acyltransferases (Nat)"/>
    <property type="match status" value="1"/>
</dbReference>
<accession>A0A2A5S653</accession>
<evidence type="ECO:0000259" key="1">
    <source>
        <dbReference type="PROSITE" id="PS51186"/>
    </source>
</evidence>